<evidence type="ECO:0000313" key="4">
    <source>
        <dbReference type="EMBL" id="VDI33875.1"/>
    </source>
</evidence>
<dbReference type="PROSITE" id="PS50119">
    <property type="entry name" value="ZF_BBOX"/>
    <property type="match status" value="1"/>
</dbReference>
<keyword evidence="5" id="KW-1185">Reference proteome</keyword>
<feature type="coiled-coil region" evidence="2">
    <location>
        <begin position="137"/>
        <end position="167"/>
    </location>
</feature>
<name>A0A8B6EFS9_MYTGA</name>
<evidence type="ECO:0000256" key="1">
    <source>
        <dbReference type="PROSITE-ProRule" id="PRU00024"/>
    </source>
</evidence>
<keyword evidence="2" id="KW-0175">Coiled coil</keyword>
<keyword evidence="1" id="KW-0863">Zinc-finger</keyword>
<protein>
    <recommendedName>
        <fullName evidence="3">B box-type domain-containing protein</fullName>
    </recommendedName>
</protein>
<organism evidence="4 5">
    <name type="scientific">Mytilus galloprovincialis</name>
    <name type="common">Mediterranean mussel</name>
    <dbReference type="NCBI Taxonomy" id="29158"/>
    <lineage>
        <taxon>Eukaryota</taxon>
        <taxon>Metazoa</taxon>
        <taxon>Spiralia</taxon>
        <taxon>Lophotrochozoa</taxon>
        <taxon>Mollusca</taxon>
        <taxon>Bivalvia</taxon>
        <taxon>Autobranchia</taxon>
        <taxon>Pteriomorphia</taxon>
        <taxon>Mytilida</taxon>
        <taxon>Mytiloidea</taxon>
        <taxon>Mytilidae</taxon>
        <taxon>Mytilinae</taxon>
        <taxon>Mytilus</taxon>
    </lineage>
</organism>
<dbReference type="Proteomes" id="UP000596742">
    <property type="component" value="Unassembled WGS sequence"/>
</dbReference>
<gene>
    <name evidence="4" type="ORF">MGAL_10B054519</name>
</gene>
<evidence type="ECO:0000259" key="3">
    <source>
        <dbReference type="PROSITE" id="PS50119"/>
    </source>
</evidence>
<dbReference type="OrthoDB" id="10425627at2759"/>
<keyword evidence="1" id="KW-0862">Zinc</keyword>
<dbReference type="EMBL" id="UYJE01005098">
    <property type="protein sequence ID" value="VDI33875.1"/>
    <property type="molecule type" value="Genomic_DNA"/>
</dbReference>
<keyword evidence="1" id="KW-0479">Metal-binding</keyword>
<dbReference type="SUPFAM" id="SSF57845">
    <property type="entry name" value="B-box zinc-binding domain"/>
    <property type="match status" value="1"/>
</dbReference>
<dbReference type="CDD" id="cd19756">
    <property type="entry name" value="Bbox2"/>
    <property type="match status" value="1"/>
</dbReference>
<feature type="domain" description="B box-type" evidence="3">
    <location>
        <begin position="13"/>
        <end position="48"/>
    </location>
</feature>
<dbReference type="AlphaFoldDB" id="A0A8B6EFS9"/>
<sequence length="236" mass="26948">MSLTSISKSEILIAEDYCEVHKEESLDLYCTQHDKVYCRKCTHSNHQTCKDVLSLEVASKDIKTSSLLGDTLRDWQNIGSTLESLRKARDENINELDSVEKNILAEISKWKNQLITKTTASEKKLKINLSNAKEKTLDLLRKENSEISELYDIVQERKQNIEDLKEQGSNNQLYLTLREQGKGLQYVFKKAQNMTLSYKKADLKFKSKGNIKNIGSIEEVSEACAIQNSLVKPKQA</sequence>
<dbReference type="InterPro" id="IPR000315">
    <property type="entry name" value="Znf_B-box"/>
</dbReference>
<reference evidence="4" key="1">
    <citation type="submission" date="2018-11" db="EMBL/GenBank/DDBJ databases">
        <authorList>
            <person name="Alioto T."/>
            <person name="Alioto T."/>
        </authorList>
    </citation>
    <scope>NUCLEOTIDE SEQUENCE</scope>
</reference>
<evidence type="ECO:0000256" key="2">
    <source>
        <dbReference type="SAM" id="Coils"/>
    </source>
</evidence>
<evidence type="ECO:0000313" key="5">
    <source>
        <dbReference type="Proteomes" id="UP000596742"/>
    </source>
</evidence>
<comment type="caution">
    <text evidence="4">The sequence shown here is derived from an EMBL/GenBank/DDBJ whole genome shotgun (WGS) entry which is preliminary data.</text>
</comment>
<proteinExistence type="predicted"/>
<dbReference type="Gene3D" id="3.30.160.60">
    <property type="entry name" value="Classic Zinc Finger"/>
    <property type="match status" value="1"/>
</dbReference>
<dbReference type="GO" id="GO:0008270">
    <property type="term" value="F:zinc ion binding"/>
    <property type="evidence" value="ECO:0007669"/>
    <property type="project" value="UniProtKB-KW"/>
</dbReference>
<accession>A0A8B6EFS9</accession>